<dbReference type="AlphaFoldDB" id="Q9Y1W6"/>
<sequence length="579" mass="62446">MKFLLLASFVVFCTASTVYRNRNISVNDDGSILITSPTGRRVVISRPTGPSGQGNLDISVAGPNIPTKRIQINDNALYTPGTGEGPWSSVDSLSEEWRSKRGSLKGRTQGDILDEILREYQGVVDEAQYEKLLNRINKAVRNGVVSPQIYDLLAGLDQITNQQEGIVSGQSGQGILYGQYQGQGPYQGQGSYQGLYQGQGPYQGLYQGQGPYQGLYQGQGPYQGQYQQYQQGYGPVYGQSYGPVGYGYGATALLTGTSLPWWAVRGIPQSQSVVLSSSQIPAILSGAGSYGSLYNLGRQYYPTSLNVNPLLGRILGASQRNYLNGLLANQQLNGGVQSVLGSQIYGGVPSLSGVGGSNALLRLIGSQQVPYVQGQVSVGVPQTVAQLNAIQQQQQIEQLNEVQQAIEQNIEQLNEIQQEQQQIGQFGGVQQQIAQLNGVQQAIAQLNNVEQAIEQLNEVQQQQQQIAQLSGVQQAITQQLGGVPQQLRGVQTIGQLRGVQTIGQLRGVPQYTVGQYGIPRTIQQLLGIPQTVGPVNGINAYSSSLPLYRGYPTRQPVVLQGTTGGYLNNLQVPQVQLAY</sequence>
<gene>
    <name evidence="3" type="primary">enp-2</name>
</gene>
<reference evidence="3" key="1">
    <citation type="journal article" date="1999" name="Eur. J. Biochem.">
        <title>Molecular cloning and functional properties of two early-stage encapsulation-relating proteins from the coleopteran insect, Tenebrio molitor larvae.</title>
        <authorList>
            <person name="Cho M.Y."/>
            <person name="Lee H.S."/>
            <person name="Lee K.M."/>
            <person name="Homma K."/>
            <person name="Natori S."/>
            <person name="Lee B.L."/>
        </authorList>
    </citation>
    <scope>NUCLEOTIDE SEQUENCE</scope>
    <source>
        <tissue evidence="3">Whole larva</tissue>
    </source>
</reference>
<evidence type="ECO:0000313" key="3">
    <source>
        <dbReference type="EMBL" id="BAA78480.1"/>
    </source>
</evidence>
<keyword evidence="1" id="KW-0175">Coiled coil</keyword>
<accession>Q9Y1W6</accession>
<name>Q9Y1W6_TENMO</name>
<keyword evidence="2" id="KW-0732">Signal</keyword>
<feature type="signal peptide" evidence="2">
    <location>
        <begin position="1"/>
        <end position="15"/>
    </location>
</feature>
<proteinExistence type="evidence at transcript level"/>
<feature type="chain" id="PRO_5012045396" evidence="2">
    <location>
        <begin position="16"/>
        <end position="579"/>
    </location>
</feature>
<organism evidence="3">
    <name type="scientific">Tenebrio molitor</name>
    <name type="common">Yellow mealworm beetle</name>
    <dbReference type="NCBI Taxonomy" id="7067"/>
    <lineage>
        <taxon>Eukaryota</taxon>
        <taxon>Metazoa</taxon>
        <taxon>Ecdysozoa</taxon>
        <taxon>Arthropoda</taxon>
        <taxon>Hexapoda</taxon>
        <taxon>Insecta</taxon>
        <taxon>Pterygota</taxon>
        <taxon>Neoptera</taxon>
        <taxon>Endopterygota</taxon>
        <taxon>Coleoptera</taxon>
        <taxon>Polyphaga</taxon>
        <taxon>Cucujiformia</taxon>
        <taxon>Tenebrionidae</taxon>
        <taxon>Tenebrio</taxon>
    </lineage>
</organism>
<dbReference type="EMBL" id="AB021699">
    <property type="protein sequence ID" value="BAA78480.1"/>
    <property type="molecule type" value="mRNA"/>
</dbReference>
<evidence type="ECO:0000256" key="2">
    <source>
        <dbReference type="SAM" id="SignalP"/>
    </source>
</evidence>
<protein>
    <submittedName>
        <fullName evidence="3">56 kDa early-staged encapsulation-inducing protein</fullName>
    </submittedName>
</protein>
<feature type="coiled-coil region" evidence="1">
    <location>
        <begin position="389"/>
        <end position="469"/>
    </location>
</feature>
<evidence type="ECO:0000256" key="1">
    <source>
        <dbReference type="SAM" id="Coils"/>
    </source>
</evidence>